<name>A0A150R681_SORCE</name>
<dbReference type="EMBL" id="JEMB01003095">
    <property type="protein sequence ID" value="KYF75705.1"/>
    <property type="molecule type" value="Genomic_DNA"/>
</dbReference>
<accession>A0A150R681</accession>
<evidence type="ECO:0000313" key="3">
    <source>
        <dbReference type="Proteomes" id="UP000075635"/>
    </source>
</evidence>
<dbReference type="SUPFAM" id="SSF52833">
    <property type="entry name" value="Thioredoxin-like"/>
    <property type="match status" value="1"/>
</dbReference>
<evidence type="ECO:0000259" key="1">
    <source>
        <dbReference type="Pfam" id="PF13409"/>
    </source>
</evidence>
<dbReference type="PROSITE" id="PS51354">
    <property type="entry name" value="GLUTAREDOXIN_2"/>
    <property type="match status" value="1"/>
</dbReference>
<sequence>MNELLGLVFSPWTEKARWALDVRRVPYTFRHYLPLIGEPALRAKLRRLTGRVSVPVLTTDEGRVLDGSTDIARWADGRGAGPTLFPAEHEAEIARFIDLSERALSAGRARALSRMLADDEALAEMAPGPVRRALGPLASRLGALGVRRTLRKYGGHAADGETHGEAHGEAHLQTQVAALDELRATLARKTLAGTGPKTLLDSFTFADITMSQVLVNAAPPAALKLGAASRRCFSDPELGDRYADLIAWRDELYRAFRTS</sequence>
<reference evidence="2 3" key="1">
    <citation type="submission" date="2014-02" db="EMBL/GenBank/DDBJ databases">
        <title>The small core and large imbalanced accessory genome model reveals a collaborative survival strategy of Sorangium cellulosum strains in nature.</title>
        <authorList>
            <person name="Han K."/>
            <person name="Peng R."/>
            <person name="Blom J."/>
            <person name="Li Y.-Z."/>
        </authorList>
    </citation>
    <scope>NUCLEOTIDE SEQUENCE [LARGE SCALE GENOMIC DNA]</scope>
    <source>
        <strain evidence="2 3">So0011-07</strain>
    </source>
</reference>
<dbReference type="InterPro" id="IPR004045">
    <property type="entry name" value="Glutathione_S-Trfase_N"/>
</dbReference>
<dbReference type="Pfam" id="PF13409">
    <property type="entry name" value="GST_N_2"/>
    <property type="match status" value="1"/>
</dbReference>
<organism evidence="2 3">
    <name type="scientific">Sorangium cellulosum</name>
    <name type="common">Polyangium cellulosum</name>
    <dbReference type="NCBI Taxonomy" id="56"/>
    <lineage>
        <taxon>Bacteria</taxon>
        <taxon>Pseudomonadati</taxon>
        <taxon>Myxococcota</taxon>
        <taxon>Polyangia</taxon>
        <taxon>Polyangiales</taxon>
        <taxon>Polyangiaceae</taxon>
        <taxon>Sorangium</taxon>
    </lineage>
</organism>
<dbReference type="Gene3D" id="3.40.30.10">
    <property type="entry name" value="Glutaredoxin"/>
    <property type="match status" value="1"/>
</dbReference>
<dbReference type="Proteomes" id="UP000075635">
    <property type="component" value="Unassembled WGS sequence"/>
</dbReference>
<dbReference type="AlphaFoldDB" id="A0A150R681"/>
<protein>
    <recommendedName>
        <fullName evidence="1">GST N-terminal domain-containing protein</fullName>
    </recommendedName>
</protein>
<evidence type="ECO:0000313" key="2">
    <source>
        <dbReference type="EMBL" id="KYF75705.1"/>
    </source>
</evidence>
<proteinExistence type="predicted"/>
<dbReference type="InterPro" id="IPR036249">
    <property type="entry name" value="Thioredoxin-like_sf"/>
</dbReference>
<comment type="caution">
    <text evidence="2">The sequence shown here is derived from an EMBL/GenBank/DDBJ whole genome shotgun (WGS) entry which is preliminary data.</text>
</comment>
<feature type="domain" description="GST N-terminal" evidence="1">
    <location>
        <begin position="9"/>
        <end position="76"/>
    </location>
</feature>
<gene>
    <name evidence="2" type="ORF">BE17_24430</name>
</gene>